<name>A0ACB9ET94_9ASTR</name>
<reference evidence="2" key="1">
    <citation type="journal article" date="2022" name="Mol. Ecol. Resour.">
        <title>The genomes of chicory, endive, great burdock and yacon provide insights into Asteraceae palaeo-polyploidization history and plant inulin production.</title>
        <authorList>
            <person name="Fan W."/>
            <person name="Wang S."/>
            <person name="Wang H."/>
            <person name="Wang A."/>
            <person name="Jiang F."/>
            <person name="Liu H."/>
            <person name="Zhao H."/>
            <person name="Xu D."/>
            <person name="Zhang Y."/>
        </authorList>
    </citation>
    <scope>NUCLEOTIDE SEQUENCE [LARGE SCALE GENOMIC DNA]</scope>
    <source>
        <strain evidence="2">cv. Yunnan</strain>
    </source>
</reference>
<sequence>MPPKKPPPSGNTSNNPLKNVQHGFGNRSQQSTHSPNRNAKGIPIIGALRFPLGSLFRKSLVSVPSGRDDHHTHPQAPSMEEVRPCRVSAPSGRDDHHTHPQAPSMSSHAKTNKQTNM</sequence>
<dbReference type="EMBL" id="CM042034">
    <property type="protein sequence ID" value="KAI3761848.1"/>
    <property type="molecule type" value="Genomic_DNA"/>
</dbReference>
<evidence type="ECO:0000313" key="2">
    <source>
        <dbReference type="Proteomes" id="UP001056120"/>
    </source>
</evidence>
<organism evidence="1 2">
    <name type="scientific">Smallanthus sonchifolius</name>
    <dbReference type="NCBI Taxonomy" id="185202"/>
    <lineage>
        <taxon>Eukaryota</taxon>
        <taxon>Viridiplantae</taxon>
        <taxon>Streptophyta</taxon>
        <taxon>Embryophyta</taxon>
        <taxon>Tracheophyta</taxon>
        <taxon>Spermatophyta</taxon>
        <taxon>Magnoliopsida</taxon>
        <taxon>eudicotyledons</taxon>
        <taxon>Gunneridae</taxon>
        <taxon>Pentapetalae</taxon>
        <taxon>asterids</taxon>
        <taxon>campanulids</taxon>
        <taxon>Asterales</taxon>
        <taxon>Asteraceae</taxon>
        <taxon>Asteroideae</taxon>
        <taxon>Heliantheae alliance</taxon>
        <taxon>Millerieae</taxon>
        <taxon>Smallanthus</taxon>
    </lineage>
</organism>
<reference evidence="1 2" key="2">
    <citation type="journal article" date="2022" name="Mol. Ecol. Resour.">
        <title>The genomes of chicory, endive, great burdock and yacon provide insights into Asteraceae paleo-polyploidization history and plant inulin production.</title>
        <authorList>
            <person name="Fan W."/>
            <person name="Wang S."/>
            <person name="Wang H."/>
            <person name="Wang A."/>
            <person name="Jiang F."/>
            <person name="Liu H."/>
            <person name="Zhao H."/>
            <person name="Xu D."/>
            <person name="Zhang Y."/>
        </authorList>
    </citation>
    <scope>NUCLEOTIDE SEQUENCE [LARGE SCALE GENOMIC DNA]</scope>
    <source>
        <strain evidence="2">cv. Yunnan</strain>
        <tissue evidence="1">Leaves</tissue>
    </source>
</reference>
<keyword evidence="2" id="KW-1185">Reference proteome</keyword>
<dbReference type="Proteomes" id="UP001056120">
    <property type="component" value="Linkage Group LG17"/>
</dbReference>
<proteinExistence type="predicted"/>
<gene>
    <name evidence="1" type="ORF">L1987_52270</name>
</gene>
<comment type="caution">
    <text evidence="1">The sequence shown here is derived from an EMBL/GenBank/DDBJ whole genome shotgun (WGS) entry which is preliminary data.</text>
</comment>
<accession>A0ACB9ET94</accession>
<evidence type="ECO:0000313" key="1">
    <source>
        <dbReference type="EMBL" id="KAI3761848.1"/>
    </source>
</evidence>
<protein>
    <submittedName>
        <fullName evidence="1">Uncharacterized protein</fullName>
    </submittedName>
</protein>